<dbReference type="SMART" id="SM00382">
    <property type="entry name" value="AAA"/>
    <property type="match status" value="1"/>
</dbReference>
<dbReference type="InterPro" id="IPR027417">
    <property type="entry name" value="P-loop_NTPase"/>
</dbReference>
<dbReference type="GO" id="GO:0005524">
    <property type="term" value="F:ATP binding"/>
    <property type="evidence" value="ECO:0007669"/>
    <property type="project" value="UniProtKB-KW"/>
</dbReference>
<dbReference type="RefSeq" id="WP_344131791.1">
    <property type="nucleotide sequence ID" value="NZ_BAAARA010000008.1"/>
</dbReference>
<dbReference type="InterPro" id="IPR003593">
    <property type="entry name" value="AAA+_ATPase"/>
</dbReference>
<name>A0ABN3GEQ4_9PSEU</name>
<evidence type="ECO:0000256" key="2">
    <source>
        <dbReference type="ARBA" id="ARBA00022840"/>
    </source>
</evidence>
<keyword evidence="5" id="KW-1185">Reference proteome</keyword>
<dbReference type="EMBL" id="BAAARA010000008">
    <property type="protein sequence ID" value="GAA2349795.1"/>
    <property type="molecule type" value="Genomic_DNA"/>
</dbReference>
<dbReference type="PROSITE" id="PS00211">
    <property type="entry name" value="ABC_TRANSPORTER_1"/>
    <property type="match status" value="1"/>
</dbReference>
<dbReference type="InterPro" id="IPR017871">
    <property type="entry name" value="ABC_transporter-like_CS"/>
</dbReference>
<feature type="domain" description="ABC transporter" evidence="3">
    <location>
        <begin position="5"/>
        <end position="237"/>
    </location>
</feature>
<gene>
    <name evidence="4" type="ORF">GCM10009854_29410</name>
</gene>
<dbReference type="InterPro" id="IPR003439">
    <property type="entry name" value="ABC_transporter-like_ATP-bd"/>
</dbReference>
<dbReference type="SUPFAM" id="SSF52540">
    <property type="entry name" value="P-loop containing nucleoside triphosphate hydrolases"/>
    <property type="match status" value="1"/>
</dbReference>
<dbReference type="Pfam" id="PF00005">
    <property type="entry name" value="ABC_tran"/>
    <property type="match status" value="1"/>
</dbReference>
<comment type="caution">
    <text evidence="4">The sequence shown here is derived from an EMBL/GenBank/DDBJ whole genome shotgun (WGS) entry which is preliminary data.</text>
</comment>
<organism evidence="4 5">
    <name type="scientific">Saccharopolyspora halophila</name>
    <dbReference type="NCBI Taxonomy" id="405551"/>
    <lineage>
        <taxon>Bacteria</taxon>
        <taxon>Bacillati</taxon>
        <taxon>Actinomycetota</taxon>
        <taxon>Actinomycetes</taxon>
        <taxon>Pseudonocardiales</taxon>
        <taxon>Pseudonocardiaceae</taxon>
        <taxon>Saccharopolyspora</taxon>
    </lineage>
</organism>
<proteinExistence type="predicted"/>
<dbReference type="PANTHER" id="PTHR42794:SF2">
    <property type="entry name" value="ABC TRANSPORTER ATP-BINDING PROTEIN"/>
    <property type="match status" value="1"/>
</dbReference>
<evidence type="ECO:0000313" key="4">
    <source>
        <dbReference type="EMBL" id="GAA2349795.1"/>
    </source>
</evidence>
<dbReference type="CDD" id="cd03214">
    <property type="entry name" value="ABC_Iron-Siderophores_B12_Hemin"/>
    <property type="match status" value="1"/>
</dbReference>
<dbReference type="PANTHER" id="PTHR42794">
    <property type="entry name" value="HEMIN IMPORT ATP-BINDING PROTEIN HMUV"/>
    <property type="match status" value="1"/>
</dbReference>
<keyword evidence="1" id="KW-0547">Nucleotide-binding</keyword>
<dbReference type="Proteomes" id="UP001501218">
    <property type="component" value="Unassembled WGS sequence"/>
</dbReference>
<evidence type="ECO:0000259" key="3">
    <source>
        <dbReference type="PROSITE" id="PS50893"/>
    </source>
</evidence>
<evidence type="ECO:0000313" key="5">
    <source>
        <dbReference type="Proteomes" id="UP001501218"/>
    </source>
</evidence>
<reference evidence="4 5" key="1">
    <citation type="journal article" date="2019" name="Int. J. Syst. Evol. Microbiol.">
        <title>The Global Catalogue of Microorganisms (GCM) 10K type strain sequencing project: providing services to taxonomists for standard genome sequencing and annotation.</title>
        <authorList>
            <consortium name="The Broad Institute Genomics Platform"/>
            <consortium name="The Broad Institute Genome Sequencing Center for Infectious Disease"/>
            <person name="Wu L."/>
            <person name="Ma J."/>
        </authorList>
    </citation>
    <scope>NUCLEOTIDE SEQUENCE [LARGE SCALE GENOMIC DNA]</scope>
    <source>
        <strain evidence="4 5">JCM 16221</strain>
    </source>
</reference>
<protein>
    <submittedName>
        <fullName evidence="4">ABC transporter ATP-binding protein</fullName>
    </submittedName>
</protein>
<dbReference type="Gene3D" id="3.40.50.300">
    <property type="entry name" value="P-loop containing nucleotide triphosphate hydrolases"/>
    <property type="match status" value="1"/>
</dbReference>
<evidence type="ECO:0000256" key="1">
    <source>
        <dbReference type="ARBA" id="ARBA00022741"/>
    </source>
</evidence>
<dbReference type="PROSITE" id="PS50893">
    <property type="entry name" value="ABC_TRANSPORTER_2"/>
    <property type="match status" value="1"/>
</dbReference>
<keyword evidence="2 4" id="KW-0067">ATP-binding</keyword>
<sequence length="272" mass="29347">MSEGLAANRVSRALGGKPVVDGVSIAPREGETVGLLGPNGSGKSTLLRLLAGLLNPSTGVVTLDGRELSGVDRRTLARRVAVVEQNTDTQVPLTVRDVVRLGRIPHRKAWQQASAEDAEAVRAALERTGLTGKVDQRWQTLSGGERQRVQIARALAQQPRELLLDEPTNHLDVQHQLELLELLVELPLTTVVALHDLNLAAMFCERIVVLQQGSVVAAGEPSEVLTEPLIEQVYGVRAEVTQEPEGHPHVRFLRTGARARLDDARSGARAGS</sequence>
<accession>A0ABN3GEQ4</accession>